<dbReference type="RefSeq" id="WP_338290952.1">
    <property type="nucleotide sequence ID" value="NZ_AP027272.1"/>
</dbReference>
<reference evidence="6" key="1">
    <citation type="submission" date="2023-01" db="EMBL/GenBank/DDBJ databases">
        <title>Complete genome sequence of Planctobacterium marinum strain Dej080120_11.</title>
        <authorList>
            <person name="Ueki S."/>
            <person name="Maruyama F."/>
        </authorList>
    </citation>
    <scope>NUCLEOTIDE SEQUENCE</scope>
    <source>
        <strain evidence="6">Dej080120_11</strain>
    </source>
</reference>
<organism evidence="6 7">
    <name type="scientific">Planctobacterium marinum</name>
    <dbReference type="NCBI Taxonomy" id="1631968"/>
    <lineage>
        <taxon>Bacteria</taxon>
        <taxon>Pseudomonadati</taxon>
        <taxon>Pseudomonadota</taxon>
        <taxon>Gammaproteobacteria</taxon>
        <taxon>Alteromonadales</taxon>
        <taxon>Alteromonadaceae</taxon>
        <taxon>Planctobacterium</taxon>
    </lineage>
</organism>
<dbReference type="AlphaFoldDB" id="A0AA48HND1"/>
<dbReference type="PROSITE" id="PS50975">
    <property type="entry name" value="ATP_GRASP"/>
    <property type="match status" value="1"/>
</dbReference>
<accession>A0AA48HND1</accession>
<keyword evidence="3 4" id="KW-0067">ATP-binding</keyword>
<dbReference type="SUPFAM" id="SSF56059">
    <property type="entry name" value="Glutathione synthetase ATP-binding domain-like"/>
    <property type="match status" value="1"/>
</dbReference>
<dbReference type="Gene3D" id="3.40.50.20">
    <property type="match status" value="1"/>
</dbReference>
<evidence type="ECO:0000256" key="1">
    <source>
        <dbReference type="ARBA" id="ARBA00022598"/>
    </source>
</evidence>
<keyword evidence="2 4" id="KW-0547">Nucleotide-binding</keyword>
<dbReference type="PANTHER" id="PTHR43585:SF2">
    <property type="entry name" value="ATP-GRASP ENZYME FSQD"/>
    <property type="match status" value="1"/>
</dbReference>
<dbReference type="InterPro" id="IPR011761">
    <property type="entry name" value="ATP-grasp"/>
</dbReference>
<dbReference type="KEGG" id="pmaw:MACH26_05450"/>
<gene>
    <name evidence="6" type="ORF">MACH26_05450</name>
</gene>
<evidence type="ECO:0000256" key="2">
    <source>
        <dbReference type="ARBA" id="ARBA00022741"/>
    </source>
</evidence>
<name>A0AA48HND1_9ALTE</name>
<evidence type="ECO:0000256" key="3">
    <source>
        <dbReference type="ARBA" id="ARBA00022840"/>
    </source>
</evidence>
<evidence type="ECO:0000313" key="7">
    <source>
        <dbReference type="Proteomes" id="UP001333710"/>
    </source>
</evidence>
<dbReference type="GO" id="GO:0016874">
    <property type="term" value="F:ligase activity"/>
    <property type="evidence" value="ECO:0007669"/>
    <property type="project" value="UniProtKB-KW"/>
</dbReference>
<keyword evidence="7" id="KW-1185">Reference proteome</keyword>
<dbReference type="GO" id="GO:0046872">
    <property type="term" value="F:metal ion binding"/>
    <property type="evidence" value="ECO:0007669"/>
    <property type="project" value="InterPro"/>
</dbReference>
<dbReference type="Proteomes" id="UP001333710">
    <property type="component" value="Chromosome"/>
</dbReference>
<keyword evidence="1 6" id="KW-0436">Ligase</keyword>
<dbReference type="EMBL" id="AP027272">
    <property type="protein sequence ID" value="BDX05024.1"/>
    <property type="molecule type" value="Genomic_DNA"/>
</dbReference>
<dbReference type="InterPro" id="IPR013815">
    <property type="entry name" value="ATP_grasp_subdomain_1"/>
</dbReference>
<dbReference type="Gene3D" id="3.30.1490.20">
    <property type="entry name" value="ATP-grasp fold, A domain"/>
    <property type="match status" value="1"/>
</dbReference>
<dbReference type="GO" id="GO:0005524">
    <property type="term" value="F:ATP binding"/>
    <property type="evidence" value="ECO:0007669"/>
    <property type="project" value="UniProtKB-UniRule"/>
</dbReference>
<dbReference type="InterPro" id="IPR052032">
    <property type="entry name" value="ATP-dep_AA_Ligase"/>
</dbReference>
<protein>
    <submittedName>
        <fullName evidence="6">Carboxylate--amine ligase</fullName>
    </submittedName>
</protein>
<dbReference type="PANTHER" id="PTHR43585">
    <property type="entry name" value="FUMIPYRROLE BIOSYNTHESIS PROTEIN C"/>
    <property type="match status" value="1"/>
</dbReference>
<sequence length="387" mass="45182">MNFIFLSPQFPPNYYLFCEGLKKRGVNVIGLSDAPFESLSPQLVANLSDYYQVTSLEKYDEVYRAVAALIHKHGRIHQINAHNEHWLELEAHLRTDFNIPGINQSILPDVKNKSDMKRRFRQAGCNVVEGAVVDHPEQAHAFVEKFGYPLVAKPDKGVGASGTYRLTNHGDLEEFLRVKGDGTFFFEEFIEGDIYTFDGMVDYDGNPLFLMSCTYSSGVMDIVNKDLDLFYYYDREIPEDLITEGKKLLKEYDLRMQFFHFEFFRRYKDNKLICLEVNMRPPGGRSMDMFNFAMDANLYDEWANALCHNQPTQHLSINHYCAYVGRKLHFNYKMHHDEILKQYGHLIRYKGEVPQVFSRAMGHYCYIFCCHDKEEMLSICHAMLDKH</sequence>
<evidence type="ECO:0000313" key="6">
    <source>
        <dbReference type="EMBL" id="BDX05024.1"/>
    </source>
</evidence>
<proteinExistence type="predicted"/>
<dbReference type="Gene3D" id="3.30.470.20">
    <property type="entry name" value="ATP-grasp fold, B domain"/>
    <property type="match status" value="1"/>
</dbReference>
<evidence type="ECO:0000259" key="5">
    <source>
        <dbReference type="PROSITE" id="PS50975"/>
    </source>
</evidence>
<feature type="domain" description="ATP-grasp" evidence="5">
    <location>
        <begin position="117"/>
        <end position="307"/>
    </location>
</feature>
<evidence type="ECO:0000256" key="4">
    <source>
        <dbReference type="PROSITE-ProRule" id="PRU00409"/>
    </source>
</evidence>